<dbReference type="GeneID" id="14497266"/>
<dbReference type="PANTHER" id="PTHR14003">
    <property type="entry name" value="TRANSCRIPTIONAL REPRESSOR PROTEIN YY"/>
    <property type="match status" value="1"/>
</dbReference>
<dbReference type="OrthoDB" id="654211at2759"/>
<evidence type="ECO:0000256" key="7">
    <source>
        <dbReference type="ARBA" id="ARBA00022833"/>
    </source>
</evidence>
<keyword evidence="8" id="KW-0805">Transcription regulation</keyword>
<dbReference type="PROSITE" id="PS00028">
    <property type="entry name" value="ZINC_FINGER_C2H2_1"/>
    <property type="match status" value="2"/>
</dbReference>
<dbReference type="InterPro" id="IPR036236">
    <property type="entry name" value="Znf_C2H2_sf"/>
</dbReference>
<comment type="subcellular location">
    <subcellularLocation>
        <location evidence="2">Nucleus</location>
    </subcellularLocation>
</comment>
<evidence type="ECO:0000256" key="9">
    <source>
        <dbReference type="ARBA" id="ARBA00023125"/>
    </source>
</evidence>
<keyword evidence="6 12" id="KW-0863">Zinc-finger</keyword>
<dbReference type="GO" id="GO:0000978">
    <property type="term" value="F:RNA polymerase II cis-regulatory region sequence-specific DNA binding"/>
    <property type="evidence" value="ECO:0007669"/>
    <property type="project" value="TreeGrafter"/>
</dbReference>
<dbReference type="KEGG" id="tbl:TBLA_0G01920"/>
<proteinExistence type="inferred from homology"/>
<feature type="region of interest" description="Disordered" evidence="13">
    <location>
        <begin position="371"/>
        <end position="393"/>
    </location>
</feature>
<dbReference type="SUPFAM" id="SSF57667">
    <property type="entry name" value="beta-beta-alpha zinc fingers"/>
    <property type="match status" value="1"/>
</dbReference>
<feature type="region of interest" description="Disordered" evidence="13">
    <location>
        <begin position="1"/>
        <end position="40"/>
    </location>
</feature>
<organism evidence="15 16">
    <name type="scientific">Henningerozyma blattae (strain ATCC 34711 / CBS 6284 / DSM 70876 / NBRC 10599 / NRRL Y-10934 / UCD 77-7)</name>
    <name type="common">Yeast</name>
    <name type="synonym">Tetrapisispora blattae</name>
    <dbReference type="NCBI Taxonomy" id="1071380"/>
    <lineage>
        <taxon>Eukaryota</taxon>
        <taxon>Fungi</taxon>
        <taxon>Dikarya</taxon>
        <taxon>Ascomycota</taxon>
        <taxon>Saccharomycotina</taxon>
        <taxon>Saccharomycetes</taxon>
        <taxon>Saccharomycetales</taxon>
        <taxon>Saccharomycetaceae</taxon>
        <taxon>Henningerozyma</taxon>
    </lineage>
</organism>
<keyword evidence="7" id="KW-0862">Zinc</keyword>
<evidence type="ECO:0000256" key="3">
    <source>
        <dbReference type="ARBA" id="ARBA00006991"/>
    </source>
</evidence>
<evidence type="ECO:0000256" key="10">
    <source>
        <dbReference type="ARBA" id="ARBA00023163"/>
    </source>
</evidence>
<dbReference type="FunFam" id="3.30.160.60:FF:000110">
    <property type="entry name" value="Zinc finger protein-like"/>
    <property type="match status" value="1"/>
</dbReference>
<evidence type="ECO:0000259" key="14">
    <source>
        <dbReference type="PROSITE" id="PS50157"/>
    </source>
</evidence>
<comment type="similarity">
    <text evidence="3">Belongs to the krueppel C2H2-type zinc-finger protein family.</text>
</comment>
<sequence>MDSTSIENSMTSPNEPSISNNDLSFHTQRRDSRQENTHTAMHSFSSTMLKDNLFDNQFTIITNDLSPTTPINNHPHDTEHDALIDDDRDEYNEYLYLLKNLNQPLALEPFEESSGMQNDEFPLNLLDLDTHKRGGDDIEEQAIEEEEGLGGVGTVDQFVSPITSYNRRFSEVVYANTSELFNTASMDLFSNNFHDTPNVIPNSMFKNYNFSMASSSKRRDHNHHKHSASTSYIEMVNSHTPMLGAMISPTSPVSSPSTTPTPTNKFINPSLMLSENASHAAKLATNGSVEDPCKALDAGATPTTSLSIKPNFLTPITTSGGGGGGGGGAAAAAAAAAAISTNTTTTTNNKTGSMGIGMSMFNINNDTISPNRIRKKSSSSPCTTPSSTTSSVTNMNLNVTSTNLTSLSFAKNKPIMNAIPTITTHPTTLSKKARRKSASVTHMTINNSTSTSNTNGTSLNEEVKPFKCGQCEKAFRRSEHLKRHVRSVHSSERPFPCTFCDKRFSRSDNLSQHLKTHKKHGDF</sequence>
<evidence type="ECO:0000256" key="1">
    <source>
        <dbReference type="ARBA" id="ARBA00003767"/>
    </source>
</evidence>
<keyword evidence="9" id="KW-0238">DNA-binding</keyword>
<keyword evidence="5" id="KW-0677">Repeat</keyword>
<name>I2H6Y2_HENB6</name>
<dbReference type="PROSITE" id="PS50157">
    <property type="entry name" value="ZINC_FINGER_C2H2_2"/>
    <property type="match status" value="2"/>
</dbReference>
<dbReference type="HOGENOM" id="CLU_520895_0_0_1"/>
<dbReference type="AlphaFoldDB" id="I2H6Y2"/>
<dbReference type="GO" id="GO:0000981">
    <property type="term" value="F:DNA-binding transcription factor activity, RNA polymerase II-specific"/>
    <property type="evidence" value="ECO:0007669"/>
    <property type="project" value="TreeGrafter"/>
</dbReference>
<dbReference type="FunFam" id="3.30.160.60:FF:000226">
    <property type="entry name" value="Zinc finger protein 236 variant"/>
    <property type="match status" value="1"/>
</dbReference>
<evidence type="ECO:0000256" key="5">
    <source>
        <dbReference type="ARBA" id="ARBA00022737"/>
    </source>
</evidence>
<keyword evidence="4" id="KW-0479">Metal-binding</keyword>
<keyword evidence="11" id="KW-0539">Nucleus</keyword>
<dbReference type="Gene3D" id="3.30.160.60">
    <property type="entry name" value="Classic Zinc Finger"/>
    <property type="match status" value="2"/>
</dbReference>
<feature type="compositionally biased region" description="Polar residues" evidence="13">
    <location>
        <begin position="1"/>
        <end position="26"/>
    </location>
</feature>
<dbReference type="GO" id="GO:0005667">
    <property type="term" value="C:transcription regulator complex"/>
    <property type="evidence" value="ECO:0007669"/>
    <property type="project" value="TreeGrafter"/>
</dbReference>
<evidence type="ECO:0000256" key="13">
    <source>
        <dbReference type="SAM" id="MobiDB-lite"/>
    </source>
</evidence>
<evidence type="ECO:0000256" key="11">
    <source>
        <dbReference type="ARBA" id="ARBA00023242"/>
    </source>
</evidence>
<dbReference type="InterPro" id="IPR013087">
    <property type="entry name" value="Znf_C2H2_type"/>
</dbReference>
<evidence type="ECO:0000256" key="6">
    <source>
        <dbReference type="ARBA" id="ARBA00022771"/>
    </source>
</evidence>
<dbReference type="GO" id="GO:0005634">
    <property type="term" value="C:nucleus"/>
    <property type="evidence" value="ECO:0007669"/>
    <property type="project" value="UniProtKB-SubCell"/>
</dbReference>
<comment type="function">
    <text evidence="1">May be involved in transcriptional regulation.</text>
</comment>
<reference evidence="15 16" key="1">
    <citation type="journal article" date="2011" name="Proc. Natl. Acad. Sci. U.S.A.">
        <title>Evolutionary erosion of yeast sex chromosomes by mating-type switching accidents.</title>
        <authorList>
            <person name="Gordon J.L."/>
            <person name="Armisen D."/>
            <person name="Proux-Wera E."/>
            <person name="Oheigeartaigh S.S."/>
            <person name="Byrne K.P."/>
            <person name="Wolfe K.H."/>
        </authorList>
    </citation>
    <scope>NUCLEOTIDE SEQUENCE [LARGE SCALE GENOMIC DNA]</scope>
    <source>
        <strain evidence="16">ATCC 34711 / CBS 6284 / DSM 70876 / NBRC 10599 / NRRL Y-10934 / UCD 77-7</strain>
    </source>
</reference>
<dbReference type="STRING" id="1071380.I2H6Y2"/>
<evidence type="ECO:0000256" key="12">
    <source>
        <dbReference type="PROSITE-ProRule" id="PRU00042"/>
    </source>
</evidence>
<evidence type="ECO:0000256" key="2">
    <source>
        <dbReference type="ARBA" id="ARBA00004123"/>
    </source>
</evidence>
<dbReference type="Proteomes" id="UP000002866">
    <property type="component" value="Chromosome 7"/>
</dbReference>
<evidence type="ECO:0000256" key="4">
    <source>
        <dbReference type="ARBA" id="ARBA00022723"/>
    </source>
</evidence>
<dbReference type="GO" id="GO:0000785">
    <property type="term" value="C:chromatin"/>
    <property type="evidence" value="ECO:0007669"/>
    <property type="project" value="TreeGrafter"/>
</dbReference>
<gene>
    <name evidence="15" type="primary">TBLA0G01920</name>
    <name evidence="15" type="ORF">TBLA_0G01920</name>
</gene>
<keyword evidence="16" id="KW-1185">Reference proteome</keyword>
<dbReference type="Pfam" id="PF00096">
    <property type="entry name" value="zf-C2H2"/>
    <property type="match status" value="2"/>
</dbReference>
<feature type="domain" description="C2H2-type" evidence="14">
    <location>
        <begin position="466"/>
        <end position="494"/>
    </location>
</feature>
<dbReference type="RefSeq" id="XP_004181653.1">
    <property type="nucleotide sequence ID" value="XM_004181605.1"/>
</dbReference>
<protein>
    <recommendedName>
        <fullName evidence="14">C2H2-type domain-containing protein</fullName>
    </recommendedName>
</protein>
<evidence type="ECO:0000313" key="15">
    <source>
        <dbReference type="EMBL" id="CCH62134.1"/>
    </source>
</evidence>
<evidence type="ECO:0000256" key="8">
    <source>
        <dbReference type="ARBA" id="ARBA00023015"/>
    </source>
</evidence>
<dbReference type="eggNOG" id="KOG1721">
    <property type="taxonomic scope" value="Eukaryota"/>
</dbReference>
<keyword evidence="10" id="KW-0804">Transcription</keyword>
<dbReference type="SMART" id="SM00355">
    <property type="entry name" value="ZnF_C2H2"/>
    <property type="match status" value="2"/>
</dbReference>
<feature type="domain" description="C2H2-type" evidence="14">
    <location>
        <begin position="495"/>
        <end position="522"/>
    </location>
</feature>
<dbReference type="InParanoid" id="I2H6Y2"/>
<feature type="compositionally biased region" description="Low complexity" evidence="13">
    <location>
        <begin position="378"/>
        <end position="393"/>
    </location>
</feature>
<evidence type="ECO:0000313" key="16">
    <source>
        <dbReference type="Proteomes" id="UP000002866"/>
    </source>
</evidence>
<dbReference type="EMBL" id="HE806322">
    <property type="protein sequence ID" value="CCH62134.1"/>
    <property type="molecule type" value="Genomic_DNA"/>
</dbReference>
<dbReference type="PANTHER" id="PTHR14003:SF19">
    <property type="entry name" value="YY2 TRANSCRIPTION FACTOR"/>
    <property type="match status" value="1"/>
</dbReference>
<accession>I2H6Y2</accession>
<dbReference type="GO" id="GO:0008270">
    <property type="term" value="F:zinc ion binding"/>
    <property type="evidence" value="ECO:0007669"/>
    <property type="project" value="UniProtKB-KW"/>
</dbReference>